<dbReference type="InterPro" id="IPR036424">
    <property type="entry name" value="UPP_synth-like_sf"/>
</dbReference>
<dbReference type="SUPFAM" id="SSF64005">
    <property type="entry name" value="Undecaprenyl diphosphate synthase"/>
    <property type="match status" value="1"/>
</dbReference>
<dbReference type="GO" id="GO:0016094">
    <property type="term" value="P:polyprenol biosynthetic process"/>
    <property type="evidence" value="ECO:0007669"/>
    <property type="project" value="TreeGrafter"/>
</dbReference>
<evidence type="ECO:0000256" key="1">
    <source>
        <dbReference type="ARBA" id="ARBA00022679"/>
    </source>
</evidence>
<comment type="caution">
    <text evidence="2">The sequence shown here is derived from an EMBL/GenBank/DDBJ whole genome shotgun (WGS) entry which is preliminary data.</text>
</comment>
<gene>
    <name evidence="2" type="ORF">A2U01_0015910</name>
</gene>
<dbReference type="GO" id="GO:0009570">
    <property type="term" value="C:chloroplast stroma"/>
    <property type="evidence" value="ECO:0007669"/>
    <property type="project" value="TreeGrafter"/>
</dbReference>
<dbReference type="Pfam" id="PF01255">
    <property type="entry name" value="Prenyltransf"/>
    <property type="match status" value="1"/>
</dbReference>
<dbReference type="PANTHER" id="PTHR10291">
    <property type="entry name" value="DEHYDRODOLICHYL DIPHOSPHATE SYNTHASE FAMILY MEMBER"/>
    <property type="match status" value="1"/>
</dbReference>
<dbReference type="GO" id="GO:0045547">
    <property type="term" value="F:ditrans,polycis-polyprenyl diphosphate synthase [(2E,6E)-farnesyl diphosphate specific] activity"/>
    <property type="evidence" value="ECO:0007669"/>
    <property type="project" value="TreeGrafter"/>
</dbReference>
<reference evidence="2 3" key="1">
    <citation type="journal article" date="2018" name="Front. Plant Sci.">
        <title>Red Clover (Trifolium pratense) and Zigzag Clover (T. medium) - A Picture of Genomic Similarities and Differences.</title>
        <authorList>
            <person name="Dluhosova J."/>
            <person name="Istvanek J."/>
            <person name="Nedelnik J."/>
            <person name="Repkova J."/>
        </authorList>
    </citation>
    <scope>NUCLEOTIDE SEQUENCE [LARGE SCALE GENOMIC DNA]</scope>
    <source>
        <strain evidence="3">cv. 10/8</strain>
        <tissue evidence="2">Leaf</tissue>
    </source>
</reference>
<dbReference type="Gene3D" id="3.40.1180.10">
    <property type="entry name" value="Decaprenyl diphosphate synthase-like"/>
    <property type="match status" value="1"/>
</dbReference>
<dbReference type="InterPro" id="IPR001441">
    <property type="entry name" value="UPP_synth-like"/>
</dbReference>
<evidence type="ECO:0000313" key="3">
    <source>
        <dbReference type="Proteomes" id="UP000265520"/>
    </source>
</evidence>
<name>A0A392N6Y7_9FABA</name>
<proteinExistence type="predicted"/>
<dbReference type="GO" id="GO:0009409">
    <property type="term" value="P:response to cold"/>
    <property type="evidence" value="ECO:0007669"/>
    <property type="project" value="TreeGrafter"/>
</dbReference>
<sequence length="149" mass="16677">MFSLTLPIPLEKTLITPPPKTSTTNLAYRGITRFQICPRYLSKSINKRGTSVVAFQDEADGEIFADEDFLELEPLPVELKPELMPKHVAVIMDGNGRWAKMKGLPASAGHVAGTQSFKRIVKLCYSWGIKVLTVFAFSIDNWIRPKVIN</sequence>
<dbReference type="Proteomes" id="UP000265520">
    <property type="component" value="Unassembled WGS sequence"/>
</dbReference>
<dbReference type="GO" id="GO:0009668">
    <property type="term" value="P:plastid membrane organization"/>
    <property type="evidence" value="ECO:0007669"/>
    <property type="project" value="TreeGrafter"/>
</dbReference>
<keyword evidence="1" id="KW-0808">Transferase</keyword>
<dbReference type="EMBL" id="LXQA010028535">
    <property type="protein sequence ID" value="MCH94939.1"/>
    <property type="molecule type" value="Genomic_DNA"/>
</dbReference>
<dbReference type="PANTHER" id="PTHR10291:SF0">
    <property type="entry name" value="DEHYDRODOLICHYL DIPHOSPHATE SYNTHASE 2"/>
    <property type="match status" value="1"/>
</dbReference>
<keyword evidence="3" id="KW-1185">Reference proteome</keyword>
<evidence type="ECO:0000313" key="2">
    <source>
        <dbReference type="EMBL" id="MCH94939.1"/>
    </source>
</evidence>
<protein>
    <submittedName>
        <fullName evidence="2">Dehydrodolichyl diphosphate synthase 2-like</fullName>
    </submittedName>
</protein>
<accession>A0A392N6Y7</accession>
<organism evidence="2 3">
    <name type="scientific">Trifolium medium</name>
    <dbReference type="NCBI Taxonomy" id="97028"/>
    <lineage>
        <taxon>Eukaryota</taxon>
        <taxon>Viridiplantae</taxon>
        <taxon>Streptophyta</taxon>
        <taxon>Embryophyta</taxon>
        <taxon>Tracheophyta</taxon>
        <taxon>Spermatophyta</taxon>
        <taxon>Magnoliopsida</taxon>
        <taxon>eudicotyledons</taxon>
        <taxon>Gunneridae</taxon>
        <taxon>Pentapetalae</taxon>
        <taxon>rosids</taxon>
        <taxon>fabids</taxon>
        <taxon>Fabales</taxon>
        <taxon>Fabaceae</taxon>
        <taxon>Papilionoideae</taxon>
        <taxon>50 kb inversion clade</taxon>
        <taxon>NPAAA clade</taxon>
        <taxon>Hologalegina</taxon>
        <taxon>IRL clade</taxon>
        <taxon>Trifolieae</taxon>
        <taxon>Trifolium</taxon>
    </lineage>
</organism>
<dbReference type="AlphaFoldDB" id="A0A392N6Y7"/>